<feature type="domain" description="Capsular polysaccharide assembling protein CapF C-terminal" evidence="1">
    <location>
        <begin position="10"/>
        <end position="119"/>
    </location>
</feature>
<dbReference type="InterPro" id="IPR011051">
    <property type="entry name" value="RmlC_Cupin_sf"/>
</dbReference>
<comment type="caution">
    <text evidence="2">The sequence shown here is derived from an EMBL/GenBank/DDBJ whole genome shotgun (WGS) entry which is preliminary data.</text>
</comment>
<dbReference type="InterPro" id="IPR014710">
    <property type="entry name" value="RmlC-like_jellyroll"/>
</dbReference>
<accession>A0A0G0FY03</accession>
<evidence type="ECO:0000259" key="1">
    <source>
        <dbReference type="Pfam" id="PF14667"/>
    </source>
</evidence>
<organism evidence="2 3">
    <name type="scientific">Candidatus Wolfebacteria bacterium GW2011_GWC1_37_10</name>
    <dbReference type="NCBI Taxonomy" id="1619010"/>
    <lineage>
        <taxon>Bacteria</taxon>
        <taxon>Candidatus Wolfeibacteriota</taxon>
    </lineage>
</organism>
<proteinExistence type="predicted"/>
<dbReference type="EMBL" id="LBSR01000007">
    <property type="protein sequence ID" value="KKQ22697.1"/>
    <property type="molecule type" value="Genomic_DNA"/>
</dbReference>
<dbReference type="InterPro" id="IPR029303">
    <property type="entry name" value="CapF_C"/>
</dbReference>
<sequence length="123" mass="14451">MENKKLEIKSDERGNFIEVFKIPDFGQVSVSTTKPGVVRGNHYHKRKREIFCIIEGEAKIRQRNLETNEIEEKVVFGNVPELVEMKLNWTHNIQNIGKGEMKLLIWVSEIFNPDDQDTFYEEV</sequence>
<dbReference type="AlphaFoldDB" id="A0A0G0FY03"/>
<protein>
    <submittedName>
        <fullName evidence="2">NAD-dependent epimerase/dehydratase</fullName>
    </submittedName>
</protein>
<reference evidence="2 3" key="1">
    <citation type="journal article" date="2015" name="Nature">
        <title>rRNA introns, odd ribosomes, and small enigmatic genomes across a large radiation of phyla.</title>
        <authorList>
            <person name="Brown C.T."/>
            <person name="Hug L.A."/>
            <person name="Thomas B.C."/>
            <person name="Sharon I."/>
            <person name="Castelle C.J."/>
            <person name="Singh A."/>
            <person name="Wilkins M.J."/>
            <person name="Williams K.H."/>
            <person name="Banfield J.F."/>
        </authorList>
    </citation>
    <scope>NUCLEOTIDE SEQUENCE [LARGE SCALE GENOMIC DNA]</scope>
</reference>
<dbReference type="Proteomes" id="UP000034044">
    <property type="component" value="Unassembled WGS sequence"/>
</dbReference>
<dbReference type="Gene3D" id="2.60.120.10">
    <property type="entry name" value="Jelly Rolls"/>
    <property type="match status" value="1"/>
</dbReference>
<dbReference type="SUPFAM" id="SSF51182">
    <property type="entry name" value="RmlC-like cupins"/>
    <property type="match status" value="1"/>
</dbReference>
<dbReference type="Pfam" id="PF14667">
    <property type="entry name" value="Polysacc_synt_C"/>
    <property type="match status" value="1"/>
</dbReference>
<name>A0A0G0FY03_9BACT</name>
<evidence type="ECO:0000313" key="2">
    <source>
        <dbReference type="EMBL" id="KKQ22697.1"/>
    </source>
</evidence>
<evidence type="ECO:0000313" key="3">
    <source>
        <dbReference type="Proteomes" id="UP000034044"/>
    </source>
</evidence>
<gene>
    <name evidence="2" type="ORF">US36_C0007G0030</name>
</gene>